<dbReference type="GO" id="GO:0000160">
    <property type="term" value="P:phosphorelay signal transduction system"/>
    <property type="evidence" value="ECO:0007669"/>
    <property type="project" value="InterPro"/>
</dbReference>
<keyword evidence="2" id="KW-0902">Two-component regulatory system</keyword>
<dbReference type="PRINTS" id="PR00038">
    <property type="entry name" value="HTHLUXR"/>
</dbReference>
<dbReference type="eggNOG" id="COG2197">
    <property type="taxonomic scope" value="Bacteria"/>
</dbReference>
<organism evidence="9 10">
    <name type="scientific">Ewingella americana (strain ATCC 33852 / DSM 4580 / CCUG 14506 / JCM 5911 / LMG 7869 / NCTC 12157 / CDC 1468-78)</name>
    <dbReference type="NCBI Taxonomy" id="910964"/>
    <lineage>
        <taxon>Bacteria</taxon>
        <taxon>Pseudomonadati</taxon>
        <taxon>Pseudomonadota</taxon>
        <taxon>Gammaproteobacteria</taxon>
        <taxon>Enterobacterales</taxon>
        <taxon>Yersiniaceae</taxon>
        <taxon>Ewingella</taxon>
    </lineage>
</organism>
<dbReference type="InterPro" id="IPR000792">
    <property type="entry name" value="Tscrpt_reg_LuxR_C"/>
</dbReference>
<evidence type="ECO:0000256" key="5">
    <source>
        <dbReference type="ARBA" id="ARBA00023163"/>
    </source>
</evidence>
<dbReference type="PANTHER" id="PTHR43214:SF41">
    <property type="entry name" value="NITRATE_NITRITE RESPONSE REGULATOR PROTEIN NARP"/>
    <property type="match status" value="1"/>
</dbReference>
<evidence type="ECO:0000256" key="4">
    <source>
        <dbReference type="ARBA" id="ARBA00023125"/>
    </source>
</evidence>
<keyword evidence="5" id="KW-0804">Transcription</keyword>
<dbReference type="InterPro" id="IPR001789">
    <property type="entry name" value="Sig_transdc_resp-reg_receiver"/>
</dbReference>
<evidence type="ECO:0000259" key="8">
    <source>
        <dbReference type="PROSITE" id="PS50110"/>
    </source>
</evidence>
<feature type="domain" description="Response regulatory" evidence="8">
    <location>
        <begin position="4"/>
        <end position="119"/>
    </location>
</feature>
<evidence type="ECO:0000313" key="9">
    <source>
        <dbReference type="EMBL" id="KFC84742.1"/>
    </source>
</evidence>
<comment type="caution">
    <text evidence="9">The sequence shown here is derived from an EMBL/GenBank/DDBJ whole genome shotgun (WGS) entry which is preliminary data.</text>
</comment>
<dbReference type="PANTHER" id="PTHR43214">
    <property type="entry name" value="TWO-COMPONENT RESPONSE REGULATOR"/>
    <property type="match status" value="1"/>
</dbReference>
<dbReference type="AlphaFoldDB" id="A0A085GLZ7"/>
<dbReference type="InterPro" id="IPR039420">
    <property type="entry name" value="WalR-like"/>
</dbReference>
<protein>
    <submittedName>
        <fullName evidence="9">LuxR family DNA-binding response regulator</fullName>
    </submittedName>
</protein>
<proteinExistence type="predicted"/>
<dbReference type="Proteomes" id="UP000028640">
    <property type="component" value="Unassembled WGS sequence"/>
</dbReference>
<dbReference type="Gene3D" id="3.40.50.2300">
    <property type="match status" value="1"/>
</dbReference>
<keyword evidence="3" id="KW-0805">Transcription regulation</keyword>
<dbReference type="SUPFAM" id="SSF52172">
    <property type="entry name" value="CheY-like"/>
    <property type="match status" value="1"/>
</dbReference>
<dbReference type="SUPFAM" id="SSF46894">
    <property type="entry name" value="C-terminal effector domain of the bipartite response regulators"/>
    <property type="match status" value="1"/>
</dbReference>
<dbReference type="GeneID" id="78378961"/>
<dbReference type="EMBL" id="JMPJ01000025">
    <property type="protein sequence ID" value="KFC84742.1"/>
    <property type="molecule type" value="Genomic_DNA"/>
</dbReference>
<dbReference type="GO" id="GO:0003677">
    <property type="term" value="F:DNA binding"/>
    <property type="evidence" value="ECO:0007669"/>
    <property type="project" value="UniProtKB-KW"/>
</dbReference>
<dbReference type="Pfam" id="PF00072">
    <property type="entry name" value="Response_reg"/>
    <property type="match status" value="1"/>
</dbReference>
<feature type="domain" description="HTH luxR-type" evidence="7">
    <location>
        <begin position="140"/>
        <end position="205"/>
    </location>
</feature>
<reference evidence="9 10" key="1">
    <citation type="submission" date="2014-05" db="EMBL/GenBank/DDBJ databases">
        <title>ATOL: Assembling a taxonomically balanced genome-scale reconstruction of the evolutionary history of the Enterobacteriaceae.</title>
        <authorList>
            <person name="Plunkett G.III."/>
            <person name="Neeno-Eckwall E.C."/>
            <person name="Glasner J.D."/>
            <person name="Perna N.T."/>
        </authorList>
    </citation>
    <scope>NUCLEOTIDE SEQUENCE [LARGE SCALE GENOMIC DNA]</scope>
    <source>
        <strain evidence="9 10">ATCC 33852</strain>
    </source>
</reference>
<evidence type="ECO:0000256" key="3">
    <source>
        <dbReference type="ARBA" id="ARBA00023015"/>
    </source>
</evidence>
<dbReference type="RefSeq" id="WP_051899390.1">
    <property type="nucleotide sequence ID" value="NZ_JMPJ01000025.1"/>
</dbReference>
<dbReference type="InterPro" id="IPR016032">
    <property type="entry name" value="Sig_transdc_resp-reg_C-effctor"/>
</dbReference>
<evidence type="ECO:0000256" key="6">
    <source>
        <dbReference type="PROSITE-ProRule" id="PRU00169"/>
    </source>
</evidence>
<keyword evidence="10" id="KW-1185">Reference proteome</keyword>
<dbReference type="GO" id="GO:0006355">
    <property type="term" value="P:regulation of DNA-templated transcription"/>
    <property type="evidence" value="ECO:0007669"/>
    <property type="project" value="InterPro"/>
</dbReference>
<evidence type="ECO:0000256" key="2">
    <source>
        <dbReference type="ARBA" id="ARBA00023012"/>
    </source>
</evidence>
<dbReference type="InterPro" id="IPR011006">
    <property type="entry name" value="CheY-like_superfamily"/>
</dbReference>
<dbReference type="CDD" id="cd17535">
    <property type="entry name" value="REC_NarL-like"/>
    <property type="match status" value="1"/>
</dbReference>
<gene>
    <name evidence="9" type="ORF">GEAM_0616</name>
</gene>
<dbReference type="STRING" id="910964.GEAM_0616"/>
<dbReference type="PROSITE" id="PS50110">
    <property type="entry name" value="RESPONSE_REGULATORY"/>
    <property type="match status" value="1"/>
</dbReference>
<dbReference type="SMART" id="SM00421">
    <property type="entry name" value="HTH_LUXR"/>
    <property type="match status" value="1"/>
</dbReference>
<dbReference type="InterPro" id="IPR058245">
    <property type="entry name" value="NreC/VraR/RcsB-like_REC"/>
</dbReference>
<evidence type="ECO:0000313" key="10">
    <source>
        <dbReference type="Proteomes" id="UP000028640"/>
    </source>
</evidence>
<sequence length="210" mass="23075">MNKRVLLVDNHPLVRFGTASFLIEQGCHIVGEAEDGAQALLMAEELKPNWVILDIALPKLNGLQVLYHLLAADWPVNIIVFTGQELKHYVNACIQAGACGFVRKTAPLASLMCAMESAAMGHVWLPASRVQGIRGEQASPHSLTHRISDRERKVISLLLQGKSNNEISQILNRSPKTTSAQKKSVLQKLNVSSIAELISVTTINRRMNPL</sequence>
<feature type="modified residue" description="4-aspartylphosphate" evidence="6">
    <location>
        <position position="54"/>
    </location>
</feature>
<accession>A0A085GLZ7</accession>
<dbReference type="PROSITE" id="PS50043">
    <property type="entry name" value="HTH_LUXR_2"/>
    <property type="match status" value="1"/>
</dbReference>
<keyword evidence="1 6" id="KW-0597">Phosphoprotein</keyword>
<dbReference type="OrthoDB" id="9796655at2"/>
<dbReference type="SMART" id="SM00448">
    <property type="entry name" value="REC"/>
    <property type="match status" value="1"/>
</dbReference>
<evidence type="ECO:0000256" key="1">
    <source>
        <dbReference type="ARBA" id="ARBA00022553"/>
    </source>
</evidence>
<evidence type="ECO:0000259" key="7">
    <source>
        <dbReference type="PROSITE" id="PS50043"/>
    </source>
</evidence>
<keyword evidence="4 9" id="KW-0238">DNA-binding</keyword>
<name>A0A085GLZ7_EWIA3</name>
<dbReference type="Pfam" id="PF00196">
    <property type="entry name" value="GerE"/>
    <property type="match status" value="1"/>
</dbReference>
<dbReference type="CDD" id="cd06170">
    <property type="entry name" value="LuxR_C_like"/>
    <property type="match status" value="1"/>
</dbReference>